<comment type="caution">
    <text evidence="1">The sequence shown here is derived from an EMBL/GenBank/DDBJ whole genome shotgun (WGS) entry which is preliminary data.</text>
</comment>
<keyword evidence="2" id="KW-1185">Reference proteome</keyword>
<reference evidence="1 2" key="1">
    <citation type="journal article" date="2023" name="Insect Mol. Biol.">
        <title>Genome sequencing provides insights into the evolution of gene families encoding plant cell wall-degrading enzymes in longhorned beetles.</title>
        <authorList>
            <person name="Shin N.R."/>
            <person name="Okamura Y."/>
            <person name="Kirsch R."/>
            <person name="Pauchet Y."/>
        </authorList>
    </citation>
    <scope>NUCLEOTIDE SEQUENCE [LARGE SCALE GENOMIC DNA]</scope>
    <source>
        <strain evidence="1">EAD_L_NR</strain>
    </source>
</reference>
<organism evidence="1 2">
    <name type="scientific">Exocentrus adspersus</name>
    <dbReference type="NCBI Taxonomy" id="1586481"/>
    <lineage>
        <taxon>Eukaryota</taxon>
        <taxon>Metazoa</taxon>
        <taxon>Ecdysozoa</taxon>
        <taxon>Arthropoda</taxon>
        <taxon>Hexapoda</taxon>
        <taxon>Insecta</taxon>
        <taxon>Pterygota</taxon>
        <taxon>Neoptera</taxon>
        <taxon>Endopterygota</taxon>
        <taxon>Coleoptera</taxon>
        <taxon>Polyphaga</taxon>
        <taxon>Cucujiformia</taxon>
        <taxon>Chrysomeloidea</taxon>
        <taxon>Cerambycidae</taxon>
        <taxon>Lamiinae</taxon>
        <taxon>Acanthocinini</taxon>
        <taxon>Exocentrus</taxon>
    </lineage>
</organism>
<gene>
    <name evidence="1" type="ORF">NQ315_014360</name>
</gene>
<name>A0AAV8V6I7_9CUCU</name>
<accession>A0AAV8V6I7</accession>
<protein>
    <submittedName>
        <fullName evidence="1">Uncharacterized protein</fullName>
    </submittedName>
</protein>
<sequence>MYYLKKFVDRHIIHTTKLYSCQKIIGAYPNEAEDWQSTYLNELVIPILGDCYQLYDKDITYPCRRDPDPEHQACIQRIPLDNNKKCLGFVTPTNETVLLSCISKVRFDNCYEVYDSDGNEDVICQQVFEGYGIGITTPDNFTILFYNYFCRTASNLMERQVHSNFVHNYMFDVNSRSCYKVYNSEEEVTPYNCLSQEIDNACVFTVSDGCVGLMTQNNEVLILDCPDKSKIPSQPNCFYMYTPDNQIHTVCQKIVEERCVGIVTPSNLTVLLDCFFCSDSIKITYYNDEKRRNYRYFVKNYIEDEYLGRNAYLHSPSFEVFNTKQFTDCSNLIQISASWIPKTSCLGITLESNETIILDCLIQNEKQEEPGCFQLITTGNERVPVCAKILNEACVGLTTPNHWSVVLSCYPESEEHYCRFNRLALKNGEILFFLYRRLMDFVDNMDNTYTFRVGDSYNMSNNNDRPPNDIRTYHVQKLDDLFDCLGLRTETELIILKCPSIIMKTNGCFMVLRIGDGSNINKECGEVLKSLARLPRCPGHTRIPGIETADQLARLGSEEACQGLEPILGISRGSINGARSKWTYQRLGISWRMNTGCRQAHNFLDGPDMSKTVWLLNLDRGTLTQVVEILTGHCRLRRHIHLISIEASPLRPEYGKRKDVPVHRLGHSFRDFWETTT</sequence>
<dbReference type="Proteomes" id="UP001159042">
    <property type="component" value="Unassembled WGS sequence"/>
</dbReference>
<evidence type="ECO:0000313" key="2">
    <source>
        <dbReference type="Proteomes" id="UP001159042"/>
    </source>
</evidence>
<proteinExistence type="predicted"/>
<evidence type="ECO:0000313" key="1">
    <source>
        <dbReference type="EMBL" id="KAJ8909751.1"/>
    </source>
</evidence>
<dbReference type="AlphaFoldDB" id="A0AAV8V6I7"/>
<dbReference type="EMBL" id="JANEYG010000421">
    <property type="protein sequence ID" value="KAJ8909751.1"/>
    <property type="molecule type" value="Genomic_DNA"/>
</dbReference>